<proteinExistence type="predicted"/>
<dbReference type="EMBL" id="GBXM01057838">
    <property type="protein sequence ID" value="JAH50739.1"/>
    <property type="molecule type" value="Transcribed_RNA"/>
</dbReference>
<evidence type="ECO:0000313" key="1">
    <source>
        <dbReference type="EMBL" id="JAH50739.1"/>
    </source>
</evidence>
<protein>
    <submittedName>
        <fullName evidence="1">Uncharacterized protein</fullName>
    </submittedName>
</protein>
<name>A0A0E9TAN5_ANGAN</name>
<reference evidence="1" key="2">
    <citation type="journal article" date="2015" name="Fish Shellfish Immunol.">
        <title>Early steps in the European eel (Anguilla anguilla)-Vibrio vulnificus interaction in the gills: Role of the RtxA13 toxin.</title>
        <authorList>
            <person name="Callol A."/>
            <person name="Pajuelo D."/>
            <person name="Ebbesson L."/>
            <person name="Teles M."/>
            <person name="MacKenzie S."/>
            <person name="Amaro C."/>
        </authorList>
    </citation>
    <scope>NUCLEOTIDE SEQUENCE</scope>
</reference>
<reference evidence="1" key="1">
    <citation type="submission" date="2014-11" db="EMBL/GenBank/DDBJ databases">
        <authorList>
            <person name="Amaro Gonzalez C."/>
        </authorList>
    </citation>
    <scope>NUCLEOTIDE SEQUENCE</scope>
</reference>
<dbReference type="AlphaFoldDB" id="A0A0E9TAN5"/>
<organism evidence="1">
    <name type="scientific">Anguilla anguilla</name>
    <name type="common">European freshwater eel</name>
    <name type="synonym">Muraena anguilla</name>
    <dbReference type="NCBI Taxonomy" id="7936"/>
    <lineage>
        <taxon>Eukaryota</taxon>
        <taxon>Metazoa</taxon>
        <taxon>Chordata</taxon>
        <taxon>Craniata</taxon>
        <taxon>Vertebrata</taxon>
        <taxon>Euteleostomi</taxon>
        <taxon>Actinopterygii</taxon>
        <taxon>Neopterygii</taxon>
        <taxon>Teleostei</taxon>
        <taxon>Anguilliformes</taxon>
        <taxon>Anguillidae</taxon>
        <taxon>Anguilla</taxon>
    </lineage>
</organism>
<accession>A0A0E9TAN5</accession>
<sequence length="48" mass="5422">MTSESVCALSGLQKIGGLFRVYSCLLPNACWDRLRHPLRPCPRISGYR</sequence>